<accession>A0A1F6D0S6</accession>
<dbReference type="EMBL" id="MFLC01000025">
    <property type="protein sequence ID" value="OGG54975.1"/>
    <property type="molecule type" value="Genomic_DNA"/>
</dbReference>
<feature type="region of interest" description="Disordered" evidence="2">
    <location>
        <begin position="99"/>
        <end position="163"/>
    </location>
</feature>
<organism evidence="3 4">
    <name type="scientific">Candidatus Kaiserbacteria bacterium RIFCSPHIGHO2_02_FULL_49_11</name>
    <dbReference type="NCBI Taxonomy" id="1798489"/>
    <lineage>
        <taxon>Bacteria</taxon>
        <taxon>Candidatus Kaiseribacteriota</taxon>
    </lineage>
</organism>
<evidence type="ECO:0000256" key="2">
    <source>
        <dbReference type="SAM" id="MobiDB-lite"/>
    </source>
</evidence>
<comment type="caution">
    <text evidence="3">The sequence shown here is derived from an EMBL/GenBank/DDBJ whole genome shotgun (WGS) entry which is preliminary data.</text>
</comment>
<reference evidence="3 4" key="1">
    <citation type="journal article" date="2016" name="Nat. Commun.">
        <title>Thousands of microbial genomes shed light on interconnected biogeochemical processes in an aquifer system.</title>
        <authorList>
            <person name="Anantharaman K."/>
            <person name="Brown C.T."/>
            <person name="Hug L.A."/>
            <person name="Sharon I."/>
            <person name="Castelle C.J."/>
            <person name="Probst A.J."/>
            <person name="Thomas B.C."/>
            <person name="Singh A."/>
            <person name="Wilkins M.J."/>
            <person name="Karaoz U."/>
            <person name="Brodie E.L."/>
            <person name="Williams K.H."/>
            <person name="Hubbard S.S."/>
            <person name="Banfield J.F."/>
        </authorList>
    </citation>
    <scope>NUCLEOTIDE SEQUENCE [LARGE SCALE GENOMIC DNA]</scope>
</reference>
<gene>
    <name evidence="3" type="ORF">A3D62_02930</name>
</gene>
<proteinExistence type="predicted"/>
<evidence type="ECO:0000313" key="3">
    <source>
        <dbReference type="EMBL" id="OGG54975.1"/>
    </source>
</evidence>
<feature type="compositionally biased region" description="Basic and acidic residues" evidence="2">
    <location>
        <begin position="99"/>
        <end position="115"/>
    </location>
</feature>
<feature type="coiled-coil region" evidence="1">
    <location>
        <begin position="264"/>
        <end position="291"/>
    </location>
</feature>
<dbReference type="AlphaFoldDB" id="A0A1F6D0S6"/>
<evidence type="ECO:0000256" key="1">
    <source>
        <dbReference type="SAM" id="Coils"/>
    </source>
</evidence>
<keyword evidence="1" id="KW-0175">Coiled coil</keyword>
<sequence length="645" mass="68909">MAFQEQFGGGGGGRRLTSEELEAIDVEALRKKTKDAVPKTPAAETPPTPEEDHRSILERYKDDKAKYSIFNASPETAPEAPTDGRLSPDALAAIEVRVQETRGKEATTKTTDAEAQKAASGPVTTRNAIESPAKGASKAAEVKNPPTPEKAPTTRKAAEGVSSEATLRAEIAQHREALAAIERKEKSPDLKMFKQPMESIDANVAAHEQGIRDAENKIREIAEERARAQEKEGLQTKIAGHREALAAIERGEKSPNPNILRQSIGSIDAEVLAHEQEIKNAEQRFQELSGTRVPNAAVAQEATPAQTITTHEGEGRRLSPEELEAFDTGAPAERTPGAEVTPEAFTVSPEDRIFLSASQERARGLWTEAAAAGAESAVRKLGAWYNRMPIWVKVGAGVGLIAAGMTGVTGPIGGALALGMLARGALVASGTFVAMEAMLSKSKAKQERWWNKHPKAYAAVFGLVAGTLAAASLFEGSEEVTAGTAGAAPEVAPATMHPTDFEPIAVAEHTLPPESARVVVPEATIQAEDLAHINELKNIELQGDIKEIFGHKGIFGMNPSDGMEKFMYSVARMDAGEFMQGAGGATKMLPNQEFLQMTGISQYQAEAVRNLIADSSIEYKGKSVHQIMEAIAEQRVRESLATAGR</sequence>
<name>A0A1F6D0S6_9BACT</name>
<feature type="region of interest" description="Disordered" evidence="2">
    <location>
        <begin position="31"/>
        <end position="55"/>
    </location>
</feature>
<dbReference type="Proteomes" id="UP000177659">
    <property type="component" value="Unassembled WGS sequence"/>
</dbReference>
<evidence type="ECO:0000313" key="4">
    <source>
        <dbReference type="Proteomes" id="UP000177659"/>
    </source>
</evidence>
<protein>
    <submittedName>
        <fullName evidence="3">Uncharacterized protein</fullName>
    </submittedName>
</protein>
<feature type="coiled-coil region" evidence="1">
    <location>
        <begin position="164"/>
        <end position="234"/>
    </location>
</feature>